<dbReference type="Gene3D" id="3.40.30.10">
    <property type="entry name" value="Glutaredoxin"/>
    <property type="match status" value="1"/>
</dbReference>
<dbReference type="Proteomes" id="UP001212152">
    <property type="component" value="Unassembled WGS sequence"/>
</dbReference>
<dbReference type="InterPro" id="IPR004046">
    <property type="entry name" value="GST_C"/>
</dbReference>
<dbReference type="PROSITE" id="PS50405">
    <property type="entry name" value="GST_CTER"/>
    <property type="match status" value="1"/>
</dbReference>
<dbReference type="Gene3D" id="1.20.1050.10">
    <property type="match status" value="1"/>
</dbReference>
<dbReference type="InterPro" id="IPR036249">
    <property type="entry name" value="Thioredoxin-like_sf"/>
</dbReference>
<dbReference type="InterPro" id="IPR010987">
    <property type="entry name" value="Glutathione-S-Trfase_C-like"/>
</dbReference>
<evidence type="ECO:0000259" key="4">
    <source>
        <dbReference type="PROSITE" id="PS50405"/>
    </source>
</evidence>
<dbReference type="PROSITE" id="PS50404">
    <property type="entry name" value="GST_NTER"/>
    <property type="match status" value="1"/>
</dbReference>
<dbReference type="SFLD" id="SFLDS00019">
    <property type="entry name" value="Glutathione_Transferase_(cytos"/>
    <property type="match status" value="1"/>
</dbReference>
<comment type="similarity">
    <text evidence="1 2">Belongs to the GST superfamily.</text>
</comment>
<evidence type="ECO:0000313" key="6">
    <source>
        <dbReference type="Proteomes" id="UP001212152"/>
    </source>
</evidence>
<evidence type="ECO:0000256" key="1">
    <source>
        <dbReference type="ARBA" id="ARBA00007409"/>
    </source>
</evidence>
<proteinExistence type="inferred from homology"/>
<dbReference type="AlphaFoldDB" id="A0AAD5TMF8"/>
<reference evidence="5" key="1">
    <citation type="submission" date="2020-05" db="EMBL/GenBank/DDBJ databases">
        <title>Phylogenomic resolution of chytrid fungi.</title>
        <authorList>
            <person name="Stajich J.E."/>
            <person name="Amses K."/>
            <person name="Simmons R."/>
            <person name="Seto K."/>
            <person name="Myers J."/>
            <person name="Bonds A."/>
            <person name="Quandt C.A."/>
            <person name="Barry K."/>
            <person name="Liu P."/>
            <person name="Grigoriev I."/>
            <person name="Longcore J.E."/>
            <person name="James T.Y."/>
        </authorList>
    </citation>
    <scope>NUCLEOTIDE SEQUENCE</scope>
    <source>
        <strain evidence="5">JEL0379</strain>
    </source>
</reference>
<dbReference type="InterPro" id="IPR036282">
    <property type="entry name" value="Glutathione-S-Trfase_C_sf"/>
</dbReference>
<dbReference type="Pfam" id="PF00043">
    <property type="entry name" value="GST_C"/>
    <property type="match status" value="1"/>
</dbReference>
<keyword evidence="6" id="KW-1185">Reference proteome</keyword>
<gene>
    <name evidence="5" type="ORF">HDU87_001565</name>
</gene>
<dbReference type="EMBL" id="JADGJQ010000014">
    <property type="protein sequence ID" value="KAJ3180919.1"/>
    <property type="molecule type" value="Genomic_DNA"/>
</dbReference>
<protein>
    <recommendedName>
        <fullName evidence="7">Glutathione S-transferase</fullName>
    </recommendedName>
</protein>
<comment type="caution">
    <text evidence="5">The sequence shown here is derived from an EMBL/GenBank/DDBJ whole genome shotgun (WGS) entry which is preliminary data.</text>
</comment>
<dbReference type="PANTHER" id="PTHR44051:SF8">
    <property type="entry name" value="GLUTATHIONE S-TRANSFERASE GSTA"/>
    <property type="match status" value="1"/>
</dbReference>
<evidence type="ECO:0000259" key="3">
    <source>
        <dbReference type="PROSITE" id="PS50404"/>
    </source>
</evidence>
<evidence type="ECO:0008006" key="7">
    <source>
        <dbReference type="Google" id="ProtNLM"/>
    </source>
</evidence>
<feature type="domain" description="GST N-terminal" evidence="3">
    <location>
        <begin position="1"/>
        <end position="82"/>
    </location>
</feature>
<organism evidence="5 6">
    <name type="scientific">Geranomyces variabilis</name>
    <dbReference type="NCBI Taxonomy" id="109894"/>
    <lineage>
        <taxon>Eukaryota</taxon>
        <taxon>Fungi</taxon>
        <taxon>Fungi incertae sedis</taxon>
        <taxon>Chytridiomycota</taxon>
        <taxon>Chytridiomycota incertae sedis</taxon>
        <taxon>Chytridiomycetes</taxon>
        <taxon>Spizellomycetales</taxon>
        <taxon>Powellomycetaceae</taxon>
        <taxon>Geranomyces</taxon>
    </lineage>
</organism>
<dbReference type="SUPFAM" id="SSF47616">
    <property type="entry name" value="GST C-terminal domain-like"/>
    <property type="match status" value="1"/>
</dbReference>
<dbReference type="Pfam" id="PF02798">
    <property type="entry name" value="GST_N"/>
    <property type="match status" value="1"/>
</dbReference>
<dbReference type="PANTHER" id="PTHR44051">
    <property type="entry name" value="GLUTATHIONE S-TRANSFERASE-RELATED"/>
    <property type="match status" value="1"/>
</dbReference>
<dbReference type="SUPFAM" id="SSF52833">
    <property type="entry name" value="Thioredoxin-like"/>
    <property type="match status" value="1"/>
</dbReference>
<dbReference type="InterPro" id="IPR004045">
    <property type="entry name" value="Glutathione_S-Trfase_N"/>
</dbReference>
<evidence type="ECO:0000313" key="5">
    <source>
        <dbReference type="EMBL" id="KAJ3180919.1"/>
    </source>
</evidence>
<feature type="domain" description="GST C-terminal" evidence="4">
    <location>
        <begin position="89"/>
        <end position="194"/>
    </location>
</feature>
<evidence type="ECO:0000256" key="2">
    <source>
        <dbReference type="RuleBase" id="RU003494"/>
    </source>
</evidence>
<dbReference type="InterPro" id="IPR040079">
    <property type="entry name" value="Glutathione_S-Trfase"/>
</dbReference>
<accession>A0AAD5TMF8</accession>
<name>A0AAD5TMF8_9FUNG</name>
<dbReference type="SFLD" id="SFLDG00358">
    <property type="entry name" value="Main_(cytGST)"/>
    <property type="match status" value="1"/>
</dbReference>
<sequence length="194" mass="21193">MTLIFYFAPYSAAVSTQAVLAELDIPHEVKTLKLGDGGDTKSTEFLALNPNGTIPLIVHNGNPVFESAAIAIYLGETFGVDKGLFPRAGSPQRGAAIQWIVWATVVLDAAARNMTLPDTKERGAETVNKALRILDGVFGKNDYLAGQEYTLADTHLSTTVHWLQALQIDFTPFPTLQKWIGRLDARPALRSIRE</sequence>